<dbReference type="SUPFAM" id="SSF103473">
    <property type="entry name" value="MFS general substrate transporter"/>
    <property type="match status" value="1"/>
</dbReference>
<protein>
    <recommendedName>
        <fullName evidence="9">Major facilitator superfamily (MFS) profile domain-containing protein</fullName>
    </recommendedName>
</protein>
<keyword evidence="11" id="KW-1185">Reference proteome</keyword>
<feature type="transmembrane region" description="Helical" evidence="8">
    <location>
        <begin position="368"/>
        <end position="391"/>
    </location>
</feature>
<dbReference type="PROSITE" id="PS50850">
    <property type="entry name" value="MFS"/>
    <property type="match status" value="1"/>
</dbReference>
<dbReference type="EMBL" id="JAVRRJ010000010">
    <property type="protein sequence ID" value="KAK5081226.1"/>
    <property type="molecule type" value="Genomic_DNA"/>
</dbReference>
<feature type="compositionally biased region" description="Low complexity" evidence="7">
    <location>
        <begin position="1"/>
        <end position="11"/>
    </location>
</feature>
<keyword evidence="4 8" id="KW-0812">Transmembrane</keyword>
<dbReference type="CDD" id="cd17352">
    <property type="entry name" value="MFS_MCT_SLC16"/>
    <property type="match status" value="1"/>
</dbReference>
<dbReference type="Proteomes" id="UP001309876">
    <property type="component" value="Unassembled WGS sequence"/>
</dbReference>
<comment type="subcellular location">
    <subcellularLocation>
        <location evidence="1">Membrane</location>
        <topology evidence="1">Multi-pass membrane protein</topology>
    </subcellularLocation>
</comment>
<dbReference type="InterPro" id="IPR050327">
    <property type="entry name" value="Proton-linked_MCT"/>
</dbReference>
<evidence type="ECO:0000256" key="1">
    <source>
        <dbReference type="ARBA" id="ARBA00004141"/>
    </source>
</evidence>
<dbReference type="Pfam" id="PF07690">
    <property type="entry name" value="MFS_1"/>
    <property type="match status" value="1"/>
</dbReference>
<feature type="transmembrane region" description="Helical" evidence="8">
    <location>
        <begin position="203"/>
        <end position="221"/>
    </location>
</feature>
<keyword evidence="5 8" id="KW-1133">Transmembrane helix</keyword>
<evidence type="ECO:0000256" key="3">
    <source>
        <dbReference type="ARBA" id="ARBA00022448"/>
    </source>
</evidence>
<keyword evidence="3" id="KW-0813">Transport</keyword>
<feature type="transmembrane region" description="Helical" evidence="8">
    <location>
        <begin position="114"/>
        <end position="137"/>
    </location>
</feature>
<comment type="similarity">
    <text evidence="2">Belongs to the major facilitator superfamily. Monocarboxylate porter (TC 2.A.1.13) family.</text>
</comment>
<feature type="transmembrane region" description="Helical" evidence="8">
    <location>
        <begin position="233"/>
        <end position="253"/>
    </location>
</feature>
<evidence type="ECO:0000256" key="7">
    <source>
        <dbReference type="SAM" id="MobiDB-lite"/>
    </source>
</evidence>
<dbReference type="Gene3D" id="1.20.1250.20">
    <property type="entry name" value="MFS general substrate transporter like domains"/>
    <property type="match status" value="2"/>
</dbReference>
<dbReference type="InterPro" id="IPR036259">
    <property type="entry name" value="MFS_trans_sf"/>
</dbReference>
<feature type="domain" description="Major facilitator superfamily (MFS) profile" evidence="9">
    <location>
        <begin position="277"/>
        <end position="466"/>
    </location>
</feature>
<dbReference type="InterPro" id="IPR020846">
    <property type="entry name" value="MFS_dom"/>
</dbReference>
<evidence type="ECO:0000313" key="10">
    <source>
        <dbReference type="EMBL" id="KAK5081226.1"/>
    </source>
</evidence>
<feature type="transmembrane region" description="Helical" evidence="8">
    <location>
        <begin position="437"/>
        <end position="460"/>
    </location>
</feature>
<dbReference type="PANTHER" id="PTHR11360">
    <property type="entry name" value="MONOCARBOXYLATE TRANSPORTER"/>
    <property type="match status" value="1"/>
</dbReference>
<sequence>MPSSHSSSSTESLHEVLKEKSRDHSDVPHTDTIFKQPISDEEQAKDVSEKEQPESQQPVNPMHPSQFPDGGAPAWLCVAGASACMFCSWGWINAVGVFQNYYQSGPLSDYSPSTVGWIVSTEVFFMLFMSPWVGLWFDNFGPRSLLACGTFLHAFGLMMTSLSTEYYQFFLSQSICSAIGASMLFGPSMTCVMTWFLQKRGMAMGLTAAGSSLGGVIFPIVVSRMIPRVGFPWAMRTCAFLVLGLGIFANLTVRSRVIPTKRKFELMAFVRPLREVPFALVAIALFIFYYGMFLPFAFIVADAVRHGMSLTLSEYLVSILNAGSIFGRTLPGIIGDKIGRFNTMFLFALLTTILIFAMWIPANTNAIFIAYAPLFGFASGAAIGLTPALIAQISPIRDIGTRTGAVFGISSIAALTGTPIGGALVERDHGSFLYAKIFAGIACSIGTGFFLASRVSLVGWKVKVKV</sequence>
<gene>
    <name evidence="10" type="ORF">LTR05_008020</name>
</gene>
<comment type="caution">
    <text evidence="10">The sequence shown here is derived from an EMBL/GenBank/DDBJ whole genome shotgun (WGS) entry which is preliminary data.</text>
</comment>
<dbReference type="InterPro" id="IPR011701">
    <property type="entry name" value="MFS"/>
</dbReference>
<feature type="transmembrane region" description="Helical" evidence="8">
    <location>
        <begin position="170"/>
        <end position="196"/>
    </location>
</feature>
<evidence type="ECO:0000256" key="2">
    <source>
        <dbReference type="ARBA" id="ARBA00006727"/>
    </source>
</evidence>
<feature type="compositionally biased region" description="Basic and acidic residues" evidence="7">
    <location>
        <begin position="12"/>
        <end position="29"/>
    </location>
</feature>
<name>A0AAN7STM7_9EURO</name>
<evidence type="ECO:0000256" key="6">
    <source>
        <dbReference type="ARBA" id="ARBA00023136"/>
    </source>
</evidence>
<reference evidence="10 11" key="1">
    <citation type="submission" date="2023-08" db="EMBL/GenBank/DDBJ databases">
        <title>Black Yeasts Isolated from many extreme environments.</title>
        <authorList>
            <person name="Coleine C."/>
            <person name="Stajich J.E."/>
            <person name="Selbmann L."/>
        </authorList>
    </citation>
    <scope>NUCLEOTIDE SEQUENCE [LARGE SCALE GENOMIC DNA]</scope>
    <source>
        <strain evidence="10 11">CCFEE 5910</strain>
    </source>
</reference>
<keyword evidence="6 8" id="KW-0472">Membrane</keyword>
<evidence type="ECO:0000256" key="8">
    <source>
        <dbReference type="SAM" id="Phobius"/>
    </source>
</evidence>
<feature type="transmembrane region" description="Helical" evidence="8">
    <location>
        <begin position="312"/>
        <end position="331"/>
    </location>
</feature>
<dbReference type="GO" id="GO:0022857">
    <property type="term" value="F:transmembrane transporter activity"/>
    <property type="evidence" value="ECO:0007669"/>
    <property type="project" value="InterPro"/>
</dbReference>
<feature type="transmembrane region" description="Helical" evidence="8">
    <location>
        <begin position="403"/>
        <end position="425"/>
    </location>
</feature>
<organism evidence="10 11">
    <name type="scientific">Lithohypha guttulata</name>
    <dbReference type="NCBI Taxonomy" id="1690604"/>
    <lineage>
        <taxon>Eukaryota</taxon>
        <taxon>Fungi</taxon>
        <taxon>Dikarya</taxon>
        <taxon>Ascomycota</taxon>
        <taxon>Pezizomycotina</taxon>
        <taxon>Eurotiomycetes</taxon>
        <taxon>Chaetothyriomycetidae</taxon>
        <taxon>Chaetothyriales</taxon>
        <taxon>Trichomeriaceae</taxon>
        <taxon>Lithohypha</taxon>
    </lineage>
</organism>
<evidence type="ECO:0000313" key="11">
    <source>
        <dbReference type="Proteomes" id="UP001309876"/>
    </source>
</evidence>
<proteinExistence type="inferred from homology"/>
<feature type="compositionally biased region" description="Basic and acidic residues" evidence="7">
    <location>
        <begin position="42"/>
        <end position="53"/>
    </location>
</feature>
<feature type="transmembrane region" description="Helical" evidence="8">
    <location>
        <begin position="72"/>
        <end position="94"/>
    </location>
</feature>
<evidence type="ECO:0000259" key="9">
    <source>
        <dbReference type="PROSITE" id="PS50850"/>
    </source>
</evidence>
<evidence type="ECO:0000256" key="4">
    <source>
        <dbReference type="ARBA" id="ARBA00022692"/>
    </source>
</evidence>
<feature type="transmembrane region" description="Helical" evidence="8">
    <location>
        <begin position="276"/>
        <end position="300"/>
    </location>
</feature>
<dbReference type="PANTHER" id="PTHR11360:SF224">
    <property type="entry name" value="MAJOR FACILITATOR SUPERFAMILY (MFS) PROFILE DOMAIN-CONTAINING PROTEIN-RELATED"/>
    <property type="match status" value="1"/>
</dbReference>
<evidence type="ECO:0000256" key="5">
    <source>
        <dbReference type="ARBA" id="ARBA00022989"/>
    </source>
</evidence>
<feature type="transmembrane region" description="Helical" evidence="8">
    <location>
        <begin position="343"/>
        <end position="362"/>
    </location>
</feature>
<dbReference type="AlphaFoldDB" id="A0AAN7STM7"/>
<accession>A0AAN7STM7</accession>
<feature type="region of interest" description="Disordered" evidence="7">
    <location>
        <begin position="1"/>
        <end position="65"/>
    </location>
</feature>
<dbReference type="GO" id="GO:0016020">
    <property type="term" value="C:membrane"/>
    <property type="evidence" value="ECO:0007669"/>
    <property type="project" value="UniProtKB-SubCell"/>
</dbReference>